<dbReference type="AlphaFoldDB" id="T1KJW6"/>
<dbReference type="GO" id="GO:0016929">
    <property type="term" value="F:deSUMOylase activity"/>
    <property type="evidence" value="ECO:0007669"/>
    <property type="project" value="TreeGrafter"/>
</dbReference>
<sequence>MDYVIIREDIKRRRREAELAGSLPDISRKCLKLKETEYCEGIARPEEIYRVTIHNRETFFRDNGRTVHAVALIFFSGIGPFALKPAIVNFKLLFFPIHLPNHWALICINMDEKSINYYDSIKRNDPSVLLQFHDWMAYLYPCSEWSMKNWTEILQQVNTDCGMFTCQFGALLASGICIDDVHYTENDIKEVRQSILWSLSNLSLKLQNPNHKEGDQNEEFIAVLIVHSNPSKDG</sequence>
<dbReference type="PANTHER" id="PTHR12606:SF141">
    <property type="entry name" value="GH15225P-RELATED"/>
    <property type="match status" value="1"/>
</dbReference>
<reference evidence="6" key="2">
    <citation type="submission" date="2015-06" db="UniProtKB">
        <authorList>
            <consortium name="EnsemblMetazoa"/>
        </authorList>
    </citation>
    <scope>IDENTIFICATION</scope>
</reference>
<dbReference type="InterPro" id="IPR003653">
    <property type="entry name" value="Peptidase_C48_C"/>
</dbReference>
<keyword evidence="2" id="KW-0645">Protease</keyword>
<comment type="similarity">
    <text evidence="1">Belongs to the peptidase C48 family.</text>
</comment>
<keyword evidence="7" id="KW-1185">Reference proteome</keyword>
<dbReference type="InterPro" id="IPR038765">
    <property type="entry name" value="Papain-like_cys_pep_sf"/>
</dbReference>
<dbReference type="GO" id="GO:0006508">
    <property type="term" value="P:proteolysis"/>
    <property type="evidence" value="ECO:0007669"/>
    <property type="project" value="UniProtKB-KW"/>
</dbReference>
<keyword evidence="3" id="KW-0378">Hydrolase</keyword>
<name>T1KJW6_TETUR</name>
<reference evidence="7" key="1">
    <citation type="submission" date="2011-08" db="EMBL/GenBank/DDBJ databases">
        <authorList>
            <person name="Rombauts S."/>
        </authorList>
    </citation>
    <scope>NUCLEOTIDE SEQUENCE</scope>
    <source>
        <strain evidence="7">London</strain>
    </source>
</reference>
<dbReference type="GO" id="GO:0016926">
    <property type="term" value="P:protein desumoylation"/>
    <property type="evidence" value="ECO:0007669"/>
    <property type="project" value="TreeGrafter"/>
</dbReference>
<dbReference type="STRING" id="32264.T1KJW6"/>
<evidence type="ECO:0000313" key="6">
    <source>
        <dbReference type="EnsemblMetazoa" id="tetur13g01470.1"/>
    </source>
</evidence>
<dbReference type="PROSITE" id="PS50600">
    <property type="entry name" value="ULP_PROTEASE"/>
    <property type="match status" value="1"/>
</dbReference>
<dbReference type="GO" id="GO:0005634">
    <property type="term" value="C:nucleus"/>
    <property type="evidence" value="ECO:0007669"/>
    <property type="project" value="TreeGrafter"/>
</dbReference>
<dbReference type="PANTHER" id="PTHR12606">
    <property type="entry name" value="SENTRIN/SUMO-SPECIFIC PROTEASE"/>
    <property type="match status" value="1"/>
</dbReference>
<proteinExistence type="inferred from homology"/>
<evidence type="ECO:0000256" key="4">
    <source>
        <dbReference type="ARBA" id="ARBA00022807"/>
    </source>
</evidence>
<dbReference type="Pfam" id="PF02902">
    <property type="entry name" value="Peptidase_C48"/>
    <property type="match status" value="1"/>
</dbReference>
<dbReference type="EMBL" id="CAEY01000169">
    <property type="status" value="NOT_ANNOTATED_CDS"/>
    <property type="molecule type" value="Genomic_DNA"/>
</dbReference>
<dbReference type="SUPFAM" id="SSF54001">
    <property type="entry name" value="Cysteine proteinases"/>
    <property type="match status" value="1"/>
</dbReference>
<dbReference type="EnsemblMetazoa" id="tetur13g01470.1">
    <property type="protein sequence ID" value="tetur13g01470.1"/>
    <property type="gene ID" value="tetur13g01470"/>
</dbReference>
<dbReference type="HOGENOM" id="CLU_2486226_0_0_1"/>
<feature type="domain" description="Ubiquitin-like protease family profile" evidence="5">
    <location>
        <begin position="1"/>
        <end position="172"/>
    </location>
</feature>
<keyword evidence="4" id="KW-0788">Thiol protease</keyword>
<dbReference type="Gene3D" id="3.40.395.10">
    <property type="entry name" value="Adenoviral Proteinase, Chain A"/>
    <property type="match status" value="1"/>
</dbReference>
<protein>
    <recommendedName>
        <fullName evidence="5">Ubiquitin-like protease family profile domain-containing protein</fullName>
    </recommendedName>
</protein>
<dbReference type="Proteomes" id="UP000015104">
    <property type="component" value="Unassembled WGS sequence"/>
</dbReference>
<evidence type="ECO:0000256" key="1">
    <source>
        <dbReference type="ARBA" id="ARBA00005234"/>
    </source>
</evidence>
<evidence type="ECO:0000259" key="5">
    <source>
        <dbReference type="PROSITE" id="PS50600"/>
    </source>
</evidence>
<evidence type="ECO:0000256" key="2">
    <source>
        <dbReference type="ARBA" id="ARBA00022670"/>
    </source>
</evidence>
<accession>T1KJW6</accession>
<evidence type="ECO:0000313" key="7">
    <source>
        <dbReference type="Proteomes" id="UP000015104"/>
    </source>
</evidence>
<organism evidence="6 7">
    <name type="scientific">Tetranychus urticae</name>
    <name type="common">Two-spotted spider mite</name>
    <dbReference type="NCBI Taxonomy" id="32264"/>
    <lineage>
        <taxon>Eukaryota</taxon>
        <taxon>Metazoa</taxon>
        <taxon>Ecdysozoa</taxon>
        <taxon>Arthropoda</taxon>
        <taxon>Chelicerata</taxon>
        <taxon>Arachnida</taxon>
        <taxon>Acari</taxon>
        <taxon>Acariformes</taxon>
        <taxon>Trombidiformes</taxon>
        <taxon>Prostigmata</taxon>
        <taxon>Eleutherengona</taxon>
        <taxon>Raphignathae</taxon>
        <taxon>Tetranychoidea</taxon>
        <taxon>Tetranychidae</taxon>
        <taxon>Tetranychus</taxon>
    </lineage>
</organism>
<evidence type="ECO:0000256" key="3">
    <source>
        <dbReference type="ARBA" id="ARBA00022801"/>
    </source>
</evidence>